<reference evidence="2" key="1">
    <citation type="submission" date="2011-04" db="EMBL/GenBank/DDBJ databases">
        <title>Taxonomic and functional metagenomic profiling of the microbial community in the anoxic sediment of a brackish shallow lake (Laguna de Carrizo Central Spain).</title>
        <authorList>
            <consortium name="CONSOLIDER consortium CSD2007-00005"/>
            <person name="Guazzaroni M.-E."/>
            <person name="Richter M."/>
            <person name="Garcia-Salamanca A."/>
            <person name="Yarza P."/>
            <person name="Ferrer M."/>
        </authorList>
    </citation>
    <scope>NUCLEOTIDE SEQUENCE</scope>
</reference>
<protein>
    <submittedName>
        <fullName evidence="2">D--3-hydroxybutyrate oligomer hydrolase lipoprotein transmembrane</fullName>
    </submittedName>
</protein>
<dbReference type="EMBL" id="JF805105">
    <property type="protein sequence ID" value="AEI30401.1"/>
    <property type="molecule type" value="Genomic_DNA"/>
</dbReference>
<keyword evidence="2" id="KW-0472">Membrane</keyword>
<dbReference type="GO" id="GO:0005615">
    <property type="term" value="C:extracellular space"/>
    <property type="evidence" value="ECO:0007669"/>
    <property type="project" value="InterPro"/>
</dbReference>
<sequence>MLFAGLALAACMPASAGAPEEPTPATAPAGTLGLVSRFEVDGVTDDLLTAGLGLEGLRAAAPPAFADPRRPTPTELRRRAIYVAWRGLADLAPGGGAGSLSGPRPDERIAGVELRIAVRAPGGRGADLVMLQLPRTFDPRDPCVVAAASSGSRGIYGALPTAAEWGLRKGCAVVTTDKGTGNGFFDHSRRAGIRVDGVTTTDLADPLLGFLPDPVASPSAPWRLSSKHAHAGVDPETQWGERLIAATRVGFEWLNVEYRSRLRAPLSPANTRVIASGISNGGAVVLRALELDRGPVRERWFDAAVVSEPNAIVAAAMPRLALAGPAAARAVEVRSLLDYSTLHGLLQPCAVLAEVDAAAPFAALTAANRAFHEAWCADLAAQGDVAGASVEARAADARARLLEAGIGAGALRLGHVNVQSQLWLSIAVTYLNAVARASVAEAPCGLGFAAVDAGGAPRALTDEEWARLYADRHPASRPYRPAID</sequence>
<dbReference type="AlphaFoldDB" id="F8UH94"/>
<evidence type="ECO:0000256" key="1">
    <source>
        <dbReference type="ARBA" id="ARBA00022801"/>
    </source>
</evidence>
<keyword evidence="1 2" id="KW-0378">Hydrolase</keyword>
<accession>F8UH94</accession>
<gene>
    <name evidence="2" type="ORF">LDC_03481</name>
</gene>
<evidence type="ECO:0000313" key="2">
    <source>
        <dbReference type="EMBL" id="AEI30401.1"/>
    </source>
</evidence>
<feature type="non-terminal residue" evidence="2">
    <location>
        <position position="484"/>
    </location>
</feature>
<name>F8UH94_9ZZZZ</name>
<dbReference type="GO" id="GO:0047989">
    <property type="term" value="F:hydroxybutyrate-dimer hydrolase activity"/>
    <property type="evidence" value="ECO:0007669"/>
    <property type="project" value="InterPro"/>
</dbReference>
<keyword evidence="2" id="KW-0449">Lipoprotein</keyword>
<proteinExistence type="predicted"/>
<organism evidence="2">
    <name type="scientific">uncultured microorganism</name>
    <dbReference type="NCBI Taxonomy" id="358574"/>
    <lineage>
        <taxon>unclassified sequences</taxon>
        <taxon>environmental samples</taxon>
    </lineage>
</organism>
<dbReference type="Pfam" id="PF10605">
    <property type="entry name" value="3HBOH"/>
    <property type="match status" value="1"/>
</dbReference>
<dbReference type="GO" id="GO:0019605">
    <property type="term" value="P:butyrate metabolic process"/>
    <property type="evidence" value="ECO:0007669"/>
    <property type="project" value="InterPro"/>
</dbReference>
<keyword evidence="2" id="KW-0812">Transmembrane</keyword>
<dbReference type="InterPro" id="IPR016582">
    <property type="entry name" value="OHBut_olig_hydro_put"/>
</dbReference>